<dbReference type="InterPro" id="IPR029058">
    <property type="entry name" value="AB_hydrolase_fold"/>
</dbReference>
<comment type="caution">
    <text evidence="2">The sequence shown here is derived from an EMBL/GenBank/DDBJ whole genome shotgun (WGS) entry which is preliminary data.</text>
</comment>
<reference evidence="2 3" key="1">
    <citation type="submission" date="2019-03" db="EMBL/GenBank/DDBJ databases">
        <title>Genomic Encyclopedia of Type Strains, Phase IV (KMG-IV): sequencing the most valuable type-strain genomes for metagenomic binning, comparative biology and taxonomic classification.</title>
        <authorList>
            <person name="Goeker M."/>
        </authorList>
    </citation>
    <scope>NUCLEOTIDE SEQUENCE [LARGE SCALE GENOMIC DNA]</scope>
    <source>
        <strain evidence="2 3">DSM 45775</strain>
    </source>
</reference>
<dbReference type="RefSeq" id="WP_133825134.1">
    <property type="nucleotide sequence ID" value="NZ_BAABHR010000049.1"/>
</dbReference>
<dbReference type="Proteomes" id="UP000295705">
    <property type="component" value="Unassembled WGS sequence"/>
</dbReference>
<dbReference type="InterPro" id="IPR052897">
    <property type="entry name" value="Sec-Metab_Biosynth_Hydrolase"/>
</dbReference>
<keyword evidence="3" id="KW-1185">Reference proteome</keyword>
<evidence type="ECO:0000313" key="3">
    <source>
        <dbReference type="Proteomes" id="UP000295705"/>
    </source>
</evidence>
<organism evidence="2 3">
    <name type="scientific">Actinomycetospora succinea</name>
    <dbReference type="NCBI Taxonomy" id="663603"/>
    <lineage>
        <taxon>Bacteria</taxon>
        <taxon>Bacillati</taxon>
        <taxon>Actinomycetota</taxon>
        <taxon>Actinomycetes</taxon>
        <taxon>Pseudonocardiales</taxon>
        <taxon>Pseudonocardiaceae</taxon>
        <taxon>Actinomycetospora</taxon>
    </lineage>
</organism>
<dbReference type="OrthoDB" id="9773549at2"/>
<dbReference type="PANTHER" id="PTHR37017:SF11">
    <property type="entry name" value="ESTERASE_LIPASE_THIOESTERASE DOMAIN-CONTAINING PROTEIN"/>
    <property type="match status" value="1"/>
</dbReference>
<accession>A0A4V3DBA3</accession>
<dbReference type="Gene3D" id="3.40.50.1820">
    <property type="entry name" value="alpha/beta hydrolase"/>
    <property type="match status" value="1"/>
</dbReference>
<protein>
    <submittedName>
        <fullName evidence="2">Alpha/beta hydrolase family protein</fullName>
    </submittedName>
</protein>
<sequence length="241" mass="26757">MSTYVLVHGSWHHGGLWEGVAEPLRADGHTVHTPTVAGHGKGVDKAVVHDDCVASIVDHIVGQDLSDVVLLGHSFGGTVIARVAEEIPDRLRRLIFWNAFVPAPGNCLDDETPPHYRELFAQLAASTDDDTIMLPFPIWREAFIQDAPLELAQSTYELLSPEPAQPFRDKLALSRFYELQIPRSYINATEDIALPPGEWGWHPRMSSRLGMYRLVQLPGSHEVMFTNPGLLAQKIVEAGRD</sequence>
<dbReference type="PANTHER" id="PTHR37017">
    <property type="entry name" value="AB HYDROLASE-1 DOMAIN-CONTAINING PROTEIN-RELATED"/>
    <property type="match status" value="1"/>
</dbReference>
<evidence type="ECO:0000313" key="2">
    <source>
        <dbReference type="EMBL" id="TDQ65828.1"/>
    </source>
</evidence>
<dbReference type="Pfam" id="PF12697">
    <property type="entry name" value="Abhydrolase_6"/>
    <property type="match status" value="1"/>
</dbReference>
<evidence type="ECO:0000259" key="1">
    <source>
        <dbReference type="Pfam" id="PF12697"/>
    </source>
</evidence>
<proteinExistence type="predicted"/>
<dbReference type="InterPro" id="IPR000073">
    <property type="entry name" value="AB_hydrolase_1"/>
</dbReference>
<dbReference type="SUPFAM" id="SSF53474">
    <property type="entry name" value="alpha/beta-Hydrolases"/>
    <property type="match status" value="1"/>
</dbReference>
<dbReference type="GO" id="GO:0016787">
    <property type="term" value="F:hydrolase activity"/>
    <property type="evidence" value="ECO:0007669"/>
    <property type="project" value="UniProtKB-KW"/>
</dbReference>
<dbReference type="EMBL" id="SNYO01000001">
    <property type="protein sequence ID" value="TDQ65828.1"/>
    <property type="molecule type" value="Genomic_DNA"/>
</dbReference>
<dbReference type="AlphaFoldDB" id="A0A4V3DBA3"/>
<keyword evidence="2" id="KW-0378">Hydrolase</keyword>
<name>A0A4V3DBA3_9PSEU</name>
<feature type="domain" description="AB hydrolase-1" evidence="1">
    <location>
        <begin position="5"/>
        <end position="232"/>
    </location>
</feature>
<gene>
    <name evidence="2" type="ORF">EV188_1011080</name>
</gene>